<dbReference type="Pfam" id="PF05013">
    <property type="entry name" value="FGase"/>
    <property type="match status" value="1"/>
</dbReference>
<dbReference type="InterPro" id="IPR007709">
    <property type="entry name" value="N-FG_amidohydro"/>
</dbReference>
<keyword evidence="2" id="KW-1185">Reference proteome</keyword>
<dbReference type="SUPFAM" id="SSF53187">
    <property type="entry name" value="Zn-dependent exopeptidases"/>
    <property type="match status" value="1"/>
</dbReference>
<protein>
    <submittedName>
        <fullName evidence="1">N-formylglutamate amidohydrolase</fullName>
    </submittedName>
</protein>
<dbReference type="RefSeq" id="WP_275818989.1">
    <property type="nucleotide sequence ID" value="NZ_JARHUD010000001.1"/>
</dbReference>
<proteinExistence type="predicted"/>
<dbReference type="Gene3D" id="3.40.630.40">
    <property type="entry name" value="Zn-dependent exopeptidases"/>
    <property type="match status" value="1"/>
</dbReference>
<reference evidence="1 2" key="1">
    <citation type="submission" date="2023-03" db="EMBL/GenBank/DDBJ databases">
        <title>Fodinicurvata sp. CAU 1616 isolated from sea sendiment.</title>
        <authorList>
            <person name="Kim W."/>
        </authorList>
    </citation>
    <scope>NUCLEOTIDE SEQUENCE [LARGE SCALE GENOMIC DNA]</scope>
    <source>
        <strain evidence="1 2">CAU 1616</strain>
    </source>
</reference>
<dbReference type="EMBL" id="JARHUD010000001">
    <property type="protein sequence ID" value="MDF2094460.1"/>
    <property type="molecule type" value="Genomic_DNA"/>
</dbReference>
<gene>
    <name evidence="1" type="ORF">P2G67_00555</name>
</gene>
<name>A0ABT5YHP4_9PROT</name>
<organism evidence="1 2">
    <name type="scientific">Aquibaculum arenosum</name>
    <dbReference type="NCBI Taxonomy" id="3032591"/>
    <lineage>
        <taxon>Bacteria</taxon>
        <taxon>Pseudomonadati</taxon>
        <taxon>Pseudomonadota</taxon>
        <taxon>Alphaproteobacteria</taxon>
        <taxon>Rhodospirillales</taxon>
        <taxon>Rhodovibrionaceae</taxon>
        <taxon>Aquibaculum</taxon>
    </lineage>
</organism>
<accession>A0ABT5YHP4</accession>
<evidence type="ECO:0000313" key="2">
    <source>
        <dbReference type="Proteomes" id="UP001215503"/>
    </source>
</evidence>
<dbReference type="Proteomes" id="UP001215503">
    <property type="component" value="Unassembled WGS sequence"/>
</dbReference>
<evidence type="ECO:0000313" key="1">
    <source>
        <dbReference type="EMBL" id="MDF2094460.1"/>
    </source>
</evidence>
<sequence>MDASVAVSDTQPFIAGHEVLQPARQTLPLVLSSPHSGSRYPSEFLAASRLDPLMLRRSEDSFVDEIFACAPQLGAPLLRAHFPRAFVDPNREPYELDPAMFDAPLPDFANTRSPRVAAGLGTIARVVANGAEIYRGKLALSEALERIRLYYYPYHRNLTELIDATRRRFGYCILLDCHSMPSTTGSRDSGGMQQAADFVLGDCYGTACAPTLTEAALENLRGAGYRVRRNKPYSGGFVTRHYGRPNEGVHALQIEINRALYMDEAAIRRRPGLRRLAGLMPGLLEALATVDSKDLIAQ</sequence>
<comment type="caution">
    <text evidence="1">The sequence shown here is derived from an EMBL/GenBank/DDBJ whole genome shotgun (WGS) entry which is preliminary data.</text>
</comment>